<accession>A0A3P8I5V2</accession>
<dbReference type="WBParaSite" id="HPBE_0002540401-mRNA-1">
    <property type="protein sequence ID" value="HPBE_0002540401-mRNA-1"/>
    <property type="gene ID" value="HPBE_0002540401"/>
</dbReference>
<reference evidence="5" key="2">
    <citation type="submission" date="2019-09" db="UniProtKB">
        <authorList>
            <consortium name="WormBaseParasite"/>
        </authorList>
    </citation>
    <scope>IDENTIFICATION</scope>
</reference>
<dbReference type="AlphaFoldDB" id="A0A183GRT4"/>
<gene>
    <name evidence="3" type="ORF">HPBE_LOCUS25403</name>
</gene>
<dbReference type="GO" id="GO:0071818">
    <property type="term" value="C:BAT3 complex"/>
    <property type="evidence" value="ECO:0007669"/>
    <property type="project" value="TreeGrafter"/>
</dbReference>
<feature type="region of interest" description="Disordered" evidence="1">
    <location>
        <begin position="80"/>
        <end position="111"/>
    </location>
</feature>
<keyword evidence="4" id="KW-1185">Reference proteome</keyword>
<dbReference type="SMART" id="SM00213">
    <property type="entry name" value="UBQ"/>
    <property type="match status" value="1"/>
</dbReference>
<reference evidence="3 4" key="1">
    <citation type="submission" date="2018-11" db="EMBL/GenBank/DDBJ databases">
        <authorList>
            <consortium name="Pathogen Informatics"/>
        </authorList>
    </citation>
    <scope>NUCLEOTIDE SEQUENCE [LARGE SCALE GENOMIC DNA]</scope>
</reference>
<evidence type="ECO:0000313" key="5">
    <source>
        <dbReference type="WBParaSite" id="HPBE_0002540401-mRNA-1"/>
    </source>
</evidence>
<dbReference type="SUPFAM" id="SSF54236">
    <property type="entry name" value="Ubiquitin-like"/>
    <property type="match status" value="1"/>
</dbReference>
<dbReference type="EMBL" id="UZAH01037847">
    <property type="protein sequence ID" value="VDP51036.1"/>
    <property type="molecule type" value="Genomic_DNA"/>
</dbReference>
<evidence type="ECO:0000259" key="2">
    <source>
        <dbReference type="PROSITE" id="PS50053"/>
    </source>
</evidence>
<dbReference type="InterPro" id="IPR000626">
    <property type="entry name" value="Ubiquitin-like_dom"/>
</dbReference>
<feature type="compositionally biased region" description="Basic residues" evidence="1">
    <location>
        <begin position="94"/>
        <end position="104"/>
    </location>
</feature>
<protein>
    <submittedName>
        <fullName evidence="5">Ubiquitin-like domain-containing protein</fullName>
    </submittedName>
</protein>
<organism evidence="4 5">
    <name type="scientific">Heligmosomoides polygyrus</name>
    <name type="common">Parasitic roundworm</name>
    <dbReference type="NCBI Taxonomy" id="6339"/>
    <lineage>
        <taxon>Eukaryota</taxon>
        <taxon>Metazoa</taxon>
        <taxon>Ecdysozoa</taxon>
        <taxon>Nematoda</taxon>
        <taxon>Chromadorea</taxon>
        <taxon>Rhabditida</taxon>
        <taxon>Rhabditina</taxon>
        <taxon>Rhabditomorpha</taxon>
        <taxon>Strongyloidea</taxon>
        <taxon>Heligmosomidae</taxon>
        <taxon>Heligmosomoides</taxon>
    </lineage>
</organism>
<dbReference type="Pfam" id="PF00240">
    <property type="entry name" value="ubiquitin"/>
    <property type="match status" value="1"/>
</dbReference>
<dbReference type="PANTHER" id="PTHR15204:SF0">
    <property type="entry name" value="LARGE PROLINE-RICH PROTEIN BAG6"/>
    <property type="match status" value="1"/>
</dbReference>
<proteinExistence type="predicted"/>
<dbReference type="PROSITE" id="PS50053">
    <property type="entry name" value="UBIQUITIN_2"/>
    <property type="match status" value="1"/>
</dbReference>
<feature type="domain" description="Ubiquitin-like" evidence="2">
    <location>
        <begin position="3"/>
        <end position="75"/>
    </location>
</feature>
<evidence type="ECO:0000256" key="1">
    <source>
        <dbReference type="SAM" id="MobiDB-lite"/>
    </source>
</evidence>
<dbReference type="Proteomes" id="UP000050761">
    <property type="component" value="Unassembled WGS sequence"/>
</dbReference>
<dbReference type="OrthoDB" id="5863649at2759"/>
<dbReference type="GO" id="GO:0031593">
    <property type="term" value="F:polyubiquitin modification-dependent protein binding"/>
    <property type="evidence" value="ECO:0007669"/>
    <property type="project" value="TreeGrafter"/>
</dbReference>
<sequence>MKMNIRLKIMDQTDHPFEVDDQTLLSDFRLQVAERLHIPPDRQRMIFAGHVLKNENSTLSACGLRDGHVVHLVERPADMPFPPTDGEANDGNGHSHHHHHHQQHGRFFPNMFGPQTNQRELLTYAVPFERRGILSENTRIEAEAGLASRIDEFLEGSHVYNLENTDVMNEQVRAVGLMLERDPLPRSRLVDTVGSEEAGEDESDEHAARYQCVAEGEGNPGYVMRSVASSGVARGYF</sequence>
<dbReference type="InterPro" id="IPR029071">
    <property type="entry name" value="Ubiquitin-like_domsf"/>
</dbReference>
<dbReference type="GO" id="GO:0051787">
    <property type="term" value="F:misfolded protein binding"/>
    <property type="evidence" value="ECO:0007669"/>
    <property type="project" value="TreeGrafter"/>
</dbReference>
<evidence type="ECO:0000313" key="3">
    <source>
        <dbReference type="EMBL" id="VDP51036.1"/>
    </source>
</evidence>
<evidence type="ECO:0000313" key="4">
    <source>
        <dbReference type="Proteomes" id="UP000050761"/>
    </source>
</evidence>
<dbReference type="GO" id="GO:0036503">
    <property type="term" value="P:ERAD pathway"/>
    <property type="evidence" value="ECO:0007669"/>
    <property type="project" value="TreeGrafter"/>
</dbReference>
<accession>A0A183GRT4</accession>
<dbReference type="PANTHER" id="PTHR15204">
    <property type="entry name" value="LARGE PROLINE-RICH PROTEIN BAG6"/>
    <property type="match status" value="1"/>
</dbReference>
<name>A0A183GRT4_HELPZ</name>
<dbReference type="Gene3D" id="3.10.20.90">
    <property type="entry name" value="Phosphatidylinositol 3-kinase Catalytic Subunit, Chain A, domain 1"/>
    <property type="match status" value="1"/>
</dbReference>